<dbReference type="Proteomes" id="UP000077428">
    <property type="component" value="Unassembled WGS sequence"/>
</dbReference>
<dbReference type="OrthoDB" id="8831at2157"/>
<reference evidence="8" key="1">
    <citation type="journal article" date="2016" name="Genome Announc.">
        <title>Draft Genome Sequences of Methanobrevibacter curvatus DSM11111, Methanobrevibacter cuticularis DSM11139, Methanobrevibacter filiformis DSM11501, and Methanobrevibacter oralis DSM7256.</title>
        <authorList>
            <person name="Poehlein A."/>
            <person name="Seedorf H."/>
        </authorList>
    </citation>
    <scope>NUCLEOTIDE SEQUENCE [LARGE SCALE GENOMIC DNA]</scope>
    <source>
        <strain evidence="8">DSM 7256 / JCM 30027 / ZR</strain>
    </source>
</reference>
<evidence type="ECO:0000256" key="4">
    <source>
        <dbReference type="ARBA" id="ARBA00022837"/>
    </source>
</evidence>
<organism evidence="7 8">
    <name type="scientific">Methanobrevibacter oralis</name>
    <dbReference type="NCBI Taxonomy" id="66851"/>
    <lineage>
        <taxon>Archaea</taxon>
        <taxon>Methanobacteriati</taxon>
        <taxon>Methanobacteriota</taxon>
        <taxon>Methanomada group</taxon>
        <taxon>Methanobacteria</taxon>
        <taxon>Methanobacteriales</taxon>
        <taxon>Methanobacteriaceae</taxon>
        <taxon>Methanobrevibacter</taxon>
    </lineage>
</organism>
<name>A0A166BEY6_METOA</name>
<sequence>MNKFEYFDVTADIGFYAYGNNLNEAFENAGLAIFNIISDTSNIKAEIEKTFEITSEDEVSLLYDYLEELLFLHEIDFMLFSYFKVEIKKDSKYYLRANIKGESIDWNKHERKSEIKAITYHLMSVDVSDKVKLQVIVDL</sequence>
<dbReference type="InterPro" id="IPR036820">
    <property type="entry name" value="Archease_dom_sf"/>
</dbReference>
<comment type="caution">
    <text evidence="7">The sequence shown here is derived from an EMBL/GenBank/DDBJ whole genome shotgun (WGS) entry which is preliminary data.</text>
</comment>
<keyword evidence="8" id="KW-1185">Reference proteome</keyword>
<gene>
    <name evidence="7" type="ORF">MBORA_08030</name>
</gene>
<evidence type="ECO:0000256" key="3">
    <source>
        <dbReference type="ARBA" id="ARBA00022723"/>
    </source>
</evidence>
<comment type="function">
    <text evidence="5">Activates the tRNA-splicing ligase complex by facilitating the enzymatic turnover of catalytic subunit RtcB. Acts by promoting the guanylylation of RtcB, a key intermediate step in tRNA ligation. Can also alter the NTP specificity of RtcB such that ATP, dGTP or ITP is used efficiently.</text>
</comment>
<dbReference type="STRING" id="66851.MBORA_08030"/>
<dbReference type="PANTHER" id="PTHR12682">
    <property type="entry name" value="ARCHEASE"/>
    <property type="match status" value="1"/>
</dbReference>
<feature type="binding site" evidence="5">
    <location>
        <position position="139"/>
    </location>
    <ligand>
        <name>Ca(2+)</name>
        <dbReference type="ChEBI" id="CHEBI:29108"/>
    </ligand>
</feature>
<dbReference type="AlphaFoldDB" id="A0A166BEY6"/>
<protein>
    <recommendedName>
        <fullName evidence="5">Protein archease</fullName>
    </recommendedName>
</protein>
<evidence type="ECO:0000313" key="8">
    <source>
        <dbReference type="Proteomes" id="UP000077428"/>
    </source>
</evidence>
<dbReference type="Gene3D" id="3.55.10.10">
    <property type="entry name" value="Archease domain"/>
    <property type="match status" value="1"/>
</dbReference>
<dbReference type="PANTHER" id="PTHR12682:SF11">
    <property type="entry name" value="PROTEIN ARCHEASE"/>
    <property type="match status" value="1"/>
</dbReference>
<dbReference type="InterPro" id="IPR002804">
    <property type="entry name" value="Archease"/>
</dbReference>
<dbReference type="GO" id="GO:0005509">
    <property type="term" value="F:calcium ion binding"/>
    <property type="evidence" value="ECO:0007669"/>
    <property type="project" value="UniProtKB-UniRule"/>
</dbReference>
<dbReference type="HAMAP" id="MF_01222">
    <property type="entry name" value="Archease_arch"/>
    <property type="match status" value="1"/>
</dbReference>
<dbReference type="NCBIfam" id="NF001617">
    <property type="entry name" value="PRK00407.1"/>
    <property type="match status" value="1"/>
</dbReference>
<evidence type="ECO:0000259" key="6">
    <source>
        <dbReference type="Pfam" id="PF01951"/>
    </source>
</evidence>
<dbReference type="Pfam" id="PF01951">
    <property type="entry name" value="Archease"/>
    <property type="match status" value="1"/>
</dbReference>
<dbReference type="GO" id="GO:0006388">
    <property type="term" value="P:tRNA splicing, via endonucleolytic cleavage and ligation"/>
    <property type="evidence" value="ECO:0007669"/>
    <property type="project" value="UniProtKB-UniRule"/>
</dbReference>
<evidence type="ECO:0000313" key="7">
    <source>
        <dbReference type="EMBL" id="KZX13253.1"/>
    </source>
</evidence>
<proteinExistence type="inferred from homology"/>
<dbReference type="PATRIC" id="fig|66851.6.peg.882"/>
<feature type="domain" description="Archease" evidence="6">
    <location>
        <begin position="4"/>
        <end position="139"/>
    </location>
</feature>
<dbReference type="InterPro" id="IPR023572">
    <property type="entry name" value="Archease_dom"/>
</dbReference>
<feature type="binding site" evidence="5">
    <location>
        <position position="138"/>
    </location>
    <ligand>
        <name>Ca(2+)</name>
        <dbReference type="ChEBI" id="CHEBI:29108"/>
    </ligand>
</feature>
<comment type="similarity">
    <text evidence="1 5">Belongs to the archease family.</text>
</comment>
<feature type="binding site" evidence="5">
    <location>
        <position position="12"/>
    </location>
    <ligand>
        <name>Ca(2+)</name>
        <dbReference type="ChEBI" id="CHEBI:29108"/>
    </ligand>
</feature>
<dbReference type="InterPro" id="IPR022952">
    <property type="entry name" value="Archease_arc"/>
</dbReference>
<dbReference type="SUPFAM" id="SSF69819">
    <property type="entry name" value="MTH1598-like"/>
    <property type="match status" value="1"/>
</dbReference>
<evidence type="ECO:0000256" key="1">
    <source>
        <dbReference type="ARBA" id="ARBA00007963"/>
    </source>
</evidence>
<accession>A0A166BEY6</accession>
<evidence type="ECO:0000256" key="5">
    <source>
        <dbReference type="HAMAP-Rule" id="MF_01222"/>
    </source>
</evidence>
<evidence type="ECO:0000256" key="2">
    <source>
        <dbReference type="ARBA" id="ARBA00022694"/>
    </source>
</evidence>
<dbReference type="RefSeq" id="WP_042693573.1">
    <property type="nucleotide sequence ID" value="NZ_CABMAB010000023.1"/>
</dbReference>
<keyword evidence="2 5" id="KW-0819">tRNA processing</keyword>
<keyword evidence="3 5" id="KW-0479">Metal-binding</keyword>
<dbReference type="EMBL" id="LWMU01000055">
    <property type="protein sequence ID" value="KZX13253.1"/>
    <property type="molecule type" value="Genomic_DNA"/>
</dbReference>
<keyword evidence="4 5" id="KW-0106">Calcium</keyword>